<proteinExistence type="inferred from homology"/>
<dbReference type="EMBL" id="JBFWIC010000037">
    <property type="protein sequence ID" value="MEZ0476494.1"/>
    <property type="molecule type" value="Genomic_DNA"/>
</dbReference>
<dbReference type="SMART" id="SM00382">
    <property type="entry name" value="AAA"/>
    <property type="match status" value="1"/>
</dbReference>
<dbReference type="SUPFAM" id="SSF52540">
    <property type="entry name" value="P-loop containing nucleoside triphosphate hydrolases"/>
    <property type="match status" value="1"/>
</dbReference>
<feature type="domain" description="AAA+ ATPase" evidence="4">
    <location>
        <begin position="136"/>
        <end position="268"/>
    </location>
</feature>
<name>A0ABV4HYR9_9GAMM</name>
<dbReference type="CDD" id="cd19481">
    <property type="entry name" value="RecA-like_protease"/>
    <property type="match status" value="1"/>
</dbReference>
<dbReference type="PANTHER" id="PTHR23073">
    <property type="entry name" value="26S PROTEASOME REGULATORY SUBUNIT"/>
    <property type="match status" value="1"/>
</dbReference>
<evidence type="ECO:0000259" key="4">
    <source>
        <dbReference type="SMART" id="SM00382"/>
    </source>
</evidence>
<evidence type="ECO:0000256" key="2">
    <source>
        <dbReference type="ARBA" id="ARBA00022741"/>
    </source>
</evidence>
<keyword evidence="3" id="KW-0067">ATP-binding</keyword>
<dbReference type="InterPro" id="IPR027417">
    <property type="entry name" value="P-loop_NTPase"/>
</dbReference>
<dbReference type="RefSeq" id="WP_370562844.1">
    <property type="nucleotide sequence ID" value="NZ_JBFWIB010000002.1"/>
</dbReference>
<evidence type="ECO:0000313" key="6">
    <source>
        <dbReference type="Proteomes" id="UP001566331"/>
    </source>
</evidence>
<gene>
    <name evidence="5" type="ORF">AB6713_18030</name>
</gene>
<comment type="similarity">
    <text evidence="1">Belongs to the AAA ATPase family.</text>
</comment>
<dbReference type="Pfam" id="PF00004">
    <property type="entry name" value="AAA"/>
    <property type="match status" value="1"/>
</dbReference>
<dbReference type="InterPro" id="IPR003959">
    <property type="entry name" value="ATPase_AAA_core"/>
</dbReference>
<protein>
    <submittedName>
        <fullName evidence="5">AAA family ATPase</fullName>
    </submittedName>
</protein>
<dbReference type="Proteomes" id="UP001566331">
    <property type="component" value="Unassembled WGS sequence"/>
</dbReference>
<keyword evidence="2" id="KW-0547">Nucleotide-binding</keyword>
<accession>A0ABV4HYR9</accession>
<sequence>MEHFSIILALLRAALKDPSPAVLGHAGRLLAALRKDGEDQQATQLAKLLEGGEQSGRMQPSRVVLSRAALPGEAITPNVRPPVDKETGAPLADIMLPNMLELAQAPVLNSALRGSVDALIEEWRHLDRLRAMDIRPPLNCLLFGAPGTGKTKLAQIVSREIGLPLVTARLDGLISSYLGTTARNISALFTFANRYQCVLLLDEFDAIAKVRDDPHEVGEIKRVVNTLLQCLDQRSQLGITIAITNHDQLLDTAIWRRFDIRVSVPKPDLESRLDIVNRYVAPLDLSQQERRFLAWLTEELTGSEIETLANAIKRSAAMNPGSEFSAIEALKVHAMLSSNHHQHPRWEQLLGPVEALAAALGSDRDLDFTQDDLARFFGKDQSTISRWKRKHREVS</sequence>
<comment type="caution">
    <text evidence="5">The sequence shown here is derived from an EMBL/GenBank/DDBJ whole genome shotgun (WGS) entry which is preliminary data.</text>
</comment>
<dbReference type="InterPro" id="IPR003593">
    <property type="entry name" value="AAA+_ATPase"/>
</dbReference>
<organism evidence="5 6">
    <name type="scientific">Luteimonas salinilitoris</name>
    <dbReference type="NCBI Taxonomy" id="3237697"/>
    <lineage>
        <taxon>Bacteria</taxon>
        <taxon>Pseudomonadati</taxon>
        <taxon>Pseudomonadota</taxon>
        <taxon>Gammaproteobacteria</taxon>
        <taxon>Lysobacterales</taxon>
        <taxon>Lysobacteraceae</taxon>
        <taxon>Luteimonas</taxon>
    </lineage>
</organism>
<reference evidence="5 6" key="1">
    <citation type="submission" date="2024-07" db="EMBL/GenBank/DDBJ databases">
        <title>Luteimonas salilacus sp. nov., isolated from the shore soil of Salt Lake in Tibet of China.</title>
        <authorList>
            <person name="Zhang X."/>
            <person name="Li A."/>
        </authorList>
    </citation>
    <scope>NUCLEOTIDE SEQUENCE [LARGE SCALE GENOMIC DNA]</scope>
    <source>
        <strain evidence="5 6">B3-2-R+30</strain>
    </source>
</reference>
<evidence type="ECO:0000256" key="3">
    <source>
        <dbReference type="ARBA" id="ARBA00022840"/>
    </source>
</evidence>
<keyword evidence="6" id="KW-1185">Reference proteome</keyword>
<evidence type="ECO:0000256" key="1">
    <source>
        <dbReference type="ARBA" id="ARBA00006914"/>
    </source>
</evidence>
<evidence type="ECO:0000313" key="5">
    <source>
        <dbReference type="EMBL" id="MEZ0476494.1"/>
    </source>
</evidence>
<dbReference type="Gene3D" id="3.40.50.300">
    <property type="entry name" value="P-loop containing nucleotide triphosphate hydrolases"/>
    <property type="match status" value="1"/>
</dbReference>
<dbReference type="Gene3D" id="1.10.8.60">
    <property type="match status" value="1"/>
</dbReference>
<dbReference type="InterPro" id="IPR050221">
    <property type="entry name" value="26S_Proteasome_ATPase"/>
</dbReference>